<organism evidence="2 3">
    <name type="scientific">Phyllostomus discolor</name>
    <name type="common">pale spear-nosed bat</name>
    <dbReference type="NCBI Taxonomy" id="89673"/>
    <lineage>
        <taxon>Eukaryota</taxon>
        <taxon>Metazoa</taxon>
        <taxon>Chordata</taxon>
        <taxon>Craniata</taxon>
        <taxon>Vertebrata</taxon>
        <taxon>Euteleostomi</taxon>
        <taxon>Mammalia</taxon>
        <taxon>Eutheria</taxon>
        <taxon>Laurasiatheria</taxon>
        <taxon>Chiroptera</taxon>
        <taxon>Yangochiroptera</taxon>
        <taxon>Phyllostomidae</taxon>
        <taxon>Phyllostominae</taxon>
        <taxon>Phyllostomus</taxon>
    </lineage>
</organism>
<dbReference type="AlphaFoldDB" id="A0A833ZEV9"/>
<feature type="region of interest" description="Disordered" evidence="1">
    <location>
        <begin position="19"/>
        <end position="41"/>
    </location>
</feature>
<protein>
    <submittedName>
        <fullName evidence="2">Uncharacterized protein</fullName>
    </submittedName>
</protein>
<accession>A0A833ZEV9</accession>
<name>A0A833ZEV9_9CHIR</name>
<evidence type="ECO:0000313" key="2">
    <source>
        <dbReference type="EMBL" id="KAF6095163.1"/>
    </source>
</evidence>
<dbReference type="EMBL" id="JABVXQ010000008">
    <property type="protein sequence ID" value="KAF6095163.1"/>
    <property type="molecule type" value="Genomic_DNA"/>
</dbReference>
<dbReference type="Proteomes" id="UP000664940">
    <property type="component" value="Unassembled WGS sequence"/>
</dbReference>
<proteinExistence type="predicted"/>
<evidence type="ECO:0000313" key="3">
    <source>
        <dbReference type="Proteomes" id="UP000664940"/>
    </source>
</evidence>
<comment type="caution">
    <text evidence="2">The sequence shown here is derived from an EMBL/GenBank/DDBJ whole genome shotgun (WGS) entry which is preliminary data.</text>
</comment>
<reference evidence="2 3" key="1">
    <citation type="journal article" date="2020" name="Nature">
        <title>Six reference-quality genomes reveal evolution of bat adaptations.</title>
        <authorList>
            <person name="Jebb D."/>
            <person name="Huang Z."/>
            <person name="Pippel M."/>
            <person name="Hughes G.M."/>
            <person name="Lavrichenko K."/>
            <person name="Devanna P."/>
            <person name="Winkler S."/>
            <person name="Jermiin L.S."/>
            <person name="Skirmuntt E.C."/>
            <person name="Katzourakis A."/>
            <person name="Burkitt-Gray L."/>
            <person name="Ray D.A."/>
            <person name="Sullivan K.A.M."/>
            <person name="Roscito J.G."/>
            <person name="Kirilenko B.M."/>
            <person name="Davalos L.M."/>
            <person name="Corthals A.P."/>
            <person name="Power M.L."/>
            <person name="Jones G."/>
            <person name="Ransome R.D."/>
            <person name="Dechmann D.K.N."/>
            <person name="Locatelli A.G."/>
            <person name="Puechmaille S.J."/>
            <person name="Fedrigo O."/>
            <person name="Jarvis E.D."/>
            <person name="Hiller M."/>
            <person name="Vernes S.C."/>
            <person name="Myers E.W."/>
            <person name="Teeling E.C."/>
        </authorList>
    </citation>
    <scope>NUCLEOTIDE SEQUENCE [LARGE SCALE GENOMIC DNA]</scope>
    <source>
        <strain evidence="2">Bat1K_MPI-CBG_1</strain>
    </source>
</reference>
<sequence>MGWSLTPLWWMTIQEGCLRSEEPQTPPPPGQGSSARKKSPHNFWLQKPAGIELVEEAAGPHRCLVKNPHMLRLTLSELQHWGSSLKGTSGVQGENEVSGIKVTRGSCPFFKPSPHRASKCVPYLRLH</sequence>
<evidence type="ECO:0000256" key="1">
    <source>
        <dbReference type="SAM" id="MobiDB-lite"/>
    </source>
</evidence>
<gene>
    <name evidence="2" type="ORF">HJG60_012130</name>
</gene>